<dbReference type="RefSeq" id="XP_038972101.1">
    <property type="nucleotide sequence ID" value="XM_039116173.1"/>
</dbReference>
<reference evidence="3" key="1">
    <citation type="submission" date="2025-08" db="UniProtKB">
        <authorList>
            <consortium name="RefSeq"/>
        </authorList>
    </citation>
    <scope>IDENTIFICATION</scope>
    <source>
        <tissue evidence="3">Young leaves</tissue>
    </source>
</reference>
<organism evidence="2 3">
    <name type="scientific">Phoenix dactylifera</name>
    <name type="common">Date palm</name>
    <dbReference type="NCBI Taxonomy" id="42345"/>
    <lineage>
        <taxon>Eukaryota</taxon>
        <taxon>Viridiplantae</taxon>
        <taxon>Streptophyta</taxon>
        <taxon>Embryophyta</taxon>
        <taxon>Tracheophyta</taxon>
        <taxon>Spermatophyta</taxon>
        <taxon>Magnoliopsida</taxon>
        <taxon>Liliopsida</taxon>
        <taxon>Arecaceae</taxon>
        <taxon>Coryphoideae</taxon>
        <taxon>Phoeniceae</taxon>
        <taxon>Phoenix</taxon>
    </lineage>
</organism>
<dbReference type="PANTHER" id="PTHR33116:SF78">
    <property type="entry name" value="OS12G0587133 PROTEIN"/>
    <property type="match status" value="1"/>
</dbReference>
<gene>
    <name evidence="3" type="primary">LOC103699848</name>
</gene>
<dbReference type="InterPro" id="IPR036691">
    <property type="entry name" value="Endo/exonu/phosph_ase_sf"/>
</dbReference>
<sequence length="876" mass="98312">MRDPWDAPEGLGRGPDGVFQFGSPTPALGEQLEAVPRGCEARGHPGLHLAESPAEPLTPREGVVGMPLGGATREGPTDSGVSGDCSMGIATVEGDHPAVVRLIRAAVMCDASGEIEQQGDLGRQLEIAPEAQGEVEPEADHADCPLSRDLFSLRDTIIWRWLDRLRRRLGRDWETYAVESQGLSGGLLVLWRRGVATIDVFHNCSQQVIMVVSEPNAGPWVLCGVYASTDYRVRRALWQEITNLAAQGIPTVLVGDFNCIQSASDKRGGAVFTDRVDRREFRDFMLRNGMVDLGFSEPRFTWCNNQSGSARVWERLDRALASPDWILRFPTCRVSYLPRIASDHCPLLISTSSGPCHHSPFCFEKVWLSYPQSWDIVRDAWRVPVRGDAMQRVSRKLELTKRRLRRWNREVVGDIFRRLEGVESAITELQRREDLGGGLPEDNMSDLRGLLANHHSLLRQHEIFWRQKSRVQWVSEGDRNTRFFHRTTVIRRQRSMIHSLRDESGHRVEGEPAVRQVLLEFFRARWTEDGGPDDSDLLPRVDVGIADDENTTLVRPMSAQEVQEAVWALAADKAPGPDGFPPFFFRRYWGIIRGAVVEAVQCFFTQAAMPEDWKATFITLIPKRQEAAEPGHFRPISLCTTLYKGACTSRELEAYVPAPGAGPISHLLFADDYLLLTRARASDARVLRRVLAGYCTTFGQRVNLMKSTIQFSPSTESRVRQEIRRILQIPEQEGTLVYLGVPISGRRLRVTECSGLVQRVESRLEGWRASSLSMMGRLTLVRSVLGSMPVYLMANTVVPKTTLLKIEHLLRSFLWGSHGGGHGVHLVAWEQVCLPISEGGLGVQSLLERREALIARHAVRFLLEPQGLWSRVMAAR</sequence>
<evidence type="ECO:0000259" key="1">
    <source>
        <dbReference type="Pfam" id="PF03372"/>
    </source>
</evidence>
<dbReference type="KEGG" id="pda:103699848"/>
<feature type="domain" description="Endonuclease/exonuclease/phosphatase" evidence="1">
    <location>
        <begin position="178"/>
        <end position="344"/>
    </location>
</feature>
<dbReference type="Gene3D" id="3.60.10.10">
    <property type="entry name" value="Endonuclease/exonuclease/phosphatase"/>
    <property type="match status" value="1"/>
</dbReference>
<name>A0A8B8ZDB5_PHODC</name>
<dbReference type="InterPro" id="IPR005135">
    <property type="entry name" value="Endo/exonuclease/phosphatase"/>
</dbReference>
<evidence type="ECO:0000313" key="3">
    <source>
        <dbReference type="RefSeq" id="XP_038972101.1"/>
    </source>
</evidence>
<dbReference type="Pfam" id="PF03372">
    <property type="entry name" value="Exo_endo_phos"/>
    <property type="match status" value="1"/>
</dbReference>
<dbReference type="GO" id="GO:0003824">
    <property type="term" value="F:catalytic activity"/>
    <property type="evidence" value="ECO:0007669"/>
    <property type="project" value="InterPro"/>
</dbReference>
<protein>
    <submittedName>
        <fullName evidence="3">Uncharacterized protein LOC103699848</fullName>
    </submittedName>
</protein>
<dbReference type="SUPFAM" id="SSF56219">
    <property type="entry name" value="DNase I-like"/>
    <property type="match status" value="1"/>
</dbReference>
<dbReference type="Proteomes" id="UP000228380">
    <property type="component" value="Unplaced"/>
</dbReference>
<evidence type="ECO:0000313" key="2">
    <source>
        <dbReference type="Proteomes" id="UP000228380"/>
    </source>
</evidence>
<dbReference type="AlphaFoldDB" id="A0A8B8ZDB5"/>
<keyword evidence="2" id="KW-1185">Reference proteome</keyword>
<proteinExistence type="predicted"/>
<dbReference type="PANTHER" id="PTHR33116">
    <property type="entry name" value="REVERSE TRANSCRIPTASE ZINC-BINDING DOMAIN-CONTAINING PROTEIN-RELATED-RELATED"/>
    <property type="match status" value="1"/>
</dbReference>
<dbReference type="OrthoDB" id="685803at2759"/>
<dbReference type="GeneID" id="103699848"/>
<accession>A0A8B8ZDB5</accession>